<accession>A0A081P5P1</accession>
<dbReference type="Proteomes" id="UP000028123">
    <property type="component" value="Unassembled WGS sequence"/>
</dbReference>
<dbReference type="PROSITE" id="PS51257">
    <property type="entry name" value="PROKAR_LIPOPROTEIN"/>
    <property type="match status" value="1"/>
</dbReference>
<dbReference type="AlphaFoldDB" id="A0A081P5P1"/>
<dbReference type="PANTHER" id="PTHR43649">
    <property type="entry name" value="ARABINOSE-BINDING PROTEIN-RELATED"/>
    <property type="match status" value="1"/>
</dbReference>
<dbReference type="Gene3D" id="3.40.190.10">
    <property type="entry name" value="Periplasmic binding protein-like II"/>
    <property type="match status" value="1"/>
</dbReference>
<evidence type="ECO:0000256" key="1">
    <source>
        <dbReference type="SAM" id="SignalP"/>
    </source>
</evidence>
<organism evidence="2 3">
    <name type="scientific">Paenibacillus tyrfis</name>
    <dbReference type="NCBI Taxonomy" id="1501230"/>
    <lineage>
        <taxon>Bacteria</taxon>
        <taxon>Bacillati</taxon>
        <taxon>Bacillota</taxon>
        <taxon>Bacilli</taxon>
        <taxon>Bacillales</taxon>
        <taxon>Paenibacillaceae</taxon>
        <taxon>Paenibacillus</taxon>
    </lineage>
</organism>
<dbReference type="InterPro" id="IPR050490">
    <property type="entry name" value="Bact_solute-bd_prot1"/>
</dbReference>
<dbReference type="eggNOG" id="COG1653">
    <property type="taxonomic scope" value="Bacteria"/>
</dbReference>
<sequence length="436" mass="47939">MKGAQRLTKASLFAALGLSVALSGCSQEPASGAADGNAGGGNGQKVKLVFWSHQADAFNDNYKKLIDSYMKAHPNVEISYQSFPYDVYNQKLKASFSAQNPPDIAEAFGTWVPEYSKNGLLSEVPGGVEAGKAYYEAPLGGFRWDGKLYGLPLEFNIENGGMLTHPKMFSDKGLAYPPKTWAELVDSAKALTVRDGSGMKVKGFDFISGDNITFTFLSMILQQNGKYWGSDGHVNFQTPEAVKAMTTLKDLVVRDQVTDLTAFGGQLDSSDYFFKGGAAMTYRGPWTIAAGLDNYKAKDFEYVPVPSFTDNPPSFAAESGWGLVVSKKSKASKEAWDFIQFLSSKENLKAWNLGTFTVPAKKEVAEDPEFVSKNPFMRTSVGLLPHGQWIGLIWDRDYFFKQINDHFQLMVSGKETVENGLKAIEKAVNDSQDQHK</sequence>
<protein>
    <submittedName>
        <fullName evidence="2">ABC transporter substrate-binding protein</fullName>
    </submittedName>
</protein>
<evidence type="ECO:0000313" key="3">
    <source>
        <dbReference type="Proteomes" id="UP000028123"/>
    </source>
</evidence>
<proteinExistence type="predicted"/>
<gene>
    <name evidence="2" type="ORF">ET33_36120</name>
</gene>
<keyword evidence="1" id="KW-0732">Signal</keyword>
<name>A0A081P5P1_9BACL</name>
<feature type="chain" id="PRO_5038354137" evidence="1">
    <location>
        <begin position="27"/>
        <end position="436"/>
    </location>
</feature>
<dbReference type="RefSeq" id="WP_036680506.1">
    <property type="nucleotide sequence ID" value="NZ_JNVM01000008.1"/>
</dbReference>
<dbReference type="SUPFAM" id="SSF53850">
    <property type="entry name" value="Periplasmic binding protein-like II"/>
    <property type="match status" value="1"/>
</dbReference>
<feature type="signal peptide" evidence="1">
    <location>
        <begin position="1"/>
        <end position="26"/>
    </location>
</feature>
<reference evidence="2 3" key="1">
    <citation type="submission" date="2014-06" db="EMBL/GenBank/DDBJ databases">
        <title>Draft genome sequence of Paenibacillus sp. MSt1.</title>
        <authorList>
            <person name="Aw Y.K."/>
            <person name="Ong K.S."/>
            <person name="Gan H.M."/>
            <person name="Lee S.M."/>
        </authorList>
    </citation>
    <scope>NUCLEOTIDE SEQUENCE [LARGE SCALE GENOMIC DNA]</scope>
    <source>
        <strain evidence="2 3">MSt1</strain>
    </source>
</reference>
<dbReference type="OrthoDB" id="9795467at2"/>
<dbReference type="Pfam" id="PF13416">
    <property type="entry name" value="SBP_bac_8"/>
    <property type="match status" value="1"/>
</dbReference>
<evidence type="ECO:0000313" key="2">
    <source>
        <dbReference type="EMBL" id="KEQ26014.1"/>
    </source>
</evidence>
<dbReference type="InterPro" id="IPR006059">
    <property type="entry name" value="SBP"/>
</dbReference>
<comment type="caution">
    <text evidence="2">The sequence shown here is derived from an EMBL/GenBank/DDBJ whole genome shotgun (WGS) entry which is preliminary data.</text>
</comment>
<keyword evidence="3" id="KW-1185">Reference proteome</keyword>
<dbReference type="PANTHER" id="PTHR43649:SF12">
    <property type="entry name" value="DIACETYLCHITOBIOSE BINDING PROTEIN DASA"/>
    <property type="match status" value="1"/>
</dbReference>
<dbReference type="EMBL" id="JNVM01000008">
    <property type="protein sequence ID" value="KEQ26014.1"/>
    <property type="molecule type" value="Genomic_DNA"/>
</dbReference>
<dbReference type="CDD" id="cd14748">
    <property type="entry name" value="PBP2_UgpB"/>
    <property type="match status" value="1"/>
</dbReference>